<dbReference type="SUPFAM" id="SSF57095">
    <property type="entry name" value="Scorpion toxin-like"/>
    <property type="match status" value="1"/>
</dbReference>
<dbReference type="GO" id="GO:0005576">
    <property type="term" value="C:extracellular region"/>
    <property type="evidence" value="ECO:0007669"/>
    <property type="project" value="UniProtKB-SubCell"/>
</dbReference>
<dbReference type="Gene3D" id="3.30.30.10">
    <property type="entry name" value="Knottin, scorpion toxin-like"/>
    <property type="match status" value="1"/>
</dbReference>
<dbReference type="Pfam" id="PF00304">
    <property type="entry name" value="Gamma-thionin"/>
    <property type="match status" value="1"/>
</dbReference>
<dbReference type="PANTHER" id="PTHR33147:SF81">
    <property type="entry name" value="KNOTTIN SCORPION TOXIN-LIKE DOMAIN-CONTAINING PROTEIN"/>
    <property type="match status" value="1"/>
</dbReference>
<keyword evidence="2" id="KW-0964">Secreted</keyword>
<dbReference type="GO" id="GO:0006952">
    <property type="term" value="P:defense response"/>
    <property type="evidence" value="ECO:0000318"/>
    <property type="project" value="GO_Central"/>
</dbReference>
<dbReference type="STRING" id="4072.A0A2G2Z0Z0"/>
<evidence type="ECO:0000256" key="4">
    <source>
        <dbReference type="ARBA" id="ARBA00023157"/>
    </source>
</evidence>
<evidence type="ECO:0000256" key="3">
    <source>
        <dbReference type="ARBA" id="ARBA00022729"/>
    </source>
</evidence>
<organism evidence="6 7">
    <name type="scientific">Capsicum annuum</name>
    <name type="common">Capsicum pepper</name>
    <dbReference type="NCBI Taxonomy" id="4072"/>
    <lineage>
        <taxon>Eukaryota</taxon>
        <taxon>Viridiplantae</taxon>
        <taxon>Streptophyta</taxon>
        <taxon>Embryophyta</taxon>
        <taxon>Tracheophyta</taxon>
        <taxon>Spermatophyta</taxon>
        <taxon>Magnoliopsida</taxon>
        <taxon>eudicotyledons</taxon>
        <taxon>Gunneridae</taxon>
        <taxon>Pentapetalae</taxon>
        <taxon>asterids</taxon>
        <taxon>lamiids</taxon>
        <taxon>Solanales</taxon>
        <taxon>Solanaceae</taxon>
        <taxon>Solanoideae</taxon>
        <taxon>Capsiceae</taxon>
        <taxon>Capsicum</taxon>
    </lineage>
</organism>
<dbReference type="SMART" id="SM00505">
    <property type="entry name" value="Knot1"/>
    <property type="match status" value="1"/>
</dbReference>
<dbReference type="Gramene" id="PHT75535">
    <property type="protein sequence ID" value="PHT75535"/>
    <property type="gene ID" value="T459_19057"/>
</dbReference>
<protein>
    <submittedName>
        <fullName evidence="6">Defensin SD2</fullName>
    </submittedName>
</protein>
<dbReference type="SMR" id="A0A2G2Z0Z0"/>
<reference evidence="6 7" key="1">
    <citation type="journal article" date="2014" name="Nat. Genet.">
        <title>Genome sequence of the hot pepper provides insights into the evolution of pungency in Capsicum species.</title>
        <authorList>
            <person name="Kim S."/>
            <person name="Park M."/>
            <person name="Yeom S.I."/>
            <person name="Kim Y.M."/>
            <person name="Lee J.M."/>
            <person name="Lee H.A."/>
            <person name="Seo E."/>
            <person name="Choi J."/>
            <person name="Cheong K."/>
            <person name="Kim K.T."/>
            <person name="Jung K."/>
            <person name="Lee G.W."/>
            <person name="Oh S.K."/>
            <person name="Bae C."/>
            <person name="Kim S.B."/>
            <person name="Lee H.Y."/>
            <person name="Kim S.Y."/>
            <person name="Kim M.S."/>
            <person name="Kang B.C."/>
            <person name="Jo Y.D."/>
            <person name="Yang H.B."/>
            <person name="Jeong H.J."/>
            <person name="Kang W.H."/>
            <person name="Kwon J.K."/>
            <person name="Shin C."/>
            <person name="Lim J.Y."/>
            <person name="Park J.H."/>
            <person name="Huh J.H."/>
            <person name="Kim J.S."/>
            <person name="Kim B.D."/>
            <person name="Cohen O."/>
            <person name="Paran I."/>
            <person name="Suh M.C."/>
            <person name="Lee S.B."/>
            <person name="Kim Y.K."/>
            <person name="Shin Y."/>
            <person name="Noh S.J."/>
            <person name="Park J."/>
            <person name="Seo Y.S."/>
            <person name="Kwon S.Y."/>
            <person name="Kim H.A."/>
            <person name="Park J.M."/>
            <person name="Kim H.J."/>
            <person name="Choi S.B."/>
            <person name="Bosland P.W."/>
            <person name="Reeves G."/>
            <person name="Jo S.H."/>
            <person name="Lee B.W."/>
            <person name="Cho H.T."/>
            <person name="Choi H.S."/>
            <person name="Lee M.S."/>
            <person name="Yu Y."/>
            <person name="Do Choi Y."/>
            <person name="Park B.S."/>
            <person name="van Deynze A."/>
            <person name="Ashrafi H."/>
            <person name="Hill T."/>
            <person name="Kim W.T."/>
            <person name="Pai H.S."/>
            <person name="Ahn H.K."/>
            <person name="Yeam I."/>
            <person name="Giovannoni J.J."/>
            <person name="Rose J.K."/>
            <person name="Sorensen I."/>
            <person name="Lee S.J."/>
            <person name="Kim R.W."/>
            <person name="Choi I.Y."/>
            <person name="Choi B.S."/>
            <person name="Lim J.S."/>
            <person name="Lee Y.H."/>
            <person name="Choi D."/>
        </authorList>
    </citation>
    <scope>NUCLEOTIDE SEQUENCE [LARGE SCALE GENOMIC DNA]</scope>
    <source>
        <strain evidence="7">cv. CM334</strain>
    </source>
</reference>
<dbReference type="EMBL" id="AYRZ02000007">
    <property type="protein sequence ID" value="PHT75535.1"/>
    <property type="molecule type" value="Genomic_DNA"/>
</dbReference>
<feature type="domain" description="Knottins-like" evidence="5">
    <location>
        <begin position="61"/>
        <end position="106"/>
    </location>
</feature>
<evidence type="ECO:0000259" key="5">
    <source>
        <dbReference type="SMART" id="SM00505"/>
    </source>
</evidence>
<dbReference type="PRINTS" id="PR00288">
    <property type="entry name" value="PUROTHIONIN"/>
</dbReference>
<dbReference type="InterPro" id="IPR008176">
    <property type="entry name" value="Defensin_plant"/>
</dbReference>
<accession>A0A2G2Z0Z0</accession>
<evidence type="ECO:0000256" key="1">
    <source>
        <dbReference type="ARBA" id="ARBA00004613"/>
    </source>
</evidence>
<comment type="caution">
    <text evidence="6">The sequence shown here is derived from an EMBL/GenBank/DDBJ whole genome shotgun (WGS) entry which is preliminary data.</text>
</comment>
<keyword evidence="4" id="KW-1015">Disulfide bond</keyword>
<dbReference type="InterPro" id="IPR036574">
    <property type="entry name" value="Scorpion_toxin-like_sf"/>
</dbReference>
<proteinExistence type="predicted"/>
<dbReference type="OMA" id="ARHCESQ"/>
<dbReference type="InterPro" id="IPR003614">
    <property type="entry name" value="Knottins"/>
</dbReference>
<evidence type="ECO:0000256" key="2">
    <source>
        <dbReference type="ARBA" id="ARBA00022525"/>
    </source>
</evidence>
<dbReference type="AlphaFoldDB" id="A0A2G2Z0Z0"/>
<dbReference type="PANTHER" id="PTHR33147">
    <property type="entry name" value="DEFENSIN-LIKE PROTEIN 1"/>
    <property type="match status" value="1"/>
</dbReference>
<reference evidence="6 7" key="2">
    <citation type="journal article" date="2017" name="Genome Biol.">
        <title>New reference genome sequences of hot pepper reveal the massive evolution of plant disease-resistance genes by retroduplication.</title>
        <authorList>
            <person name="Kim S."/>
            <person name="Park J."/>
            <person name="Yeom S.I."/>
            <person name="Kim Y.M."/>
            <person name="Seo E."/>
            <person name="Kim K.T."/>
            <person name="Kim M.S."/>
            <person name="Lee J.M."/>
            <person name="Cheong K."/>
            <person name="Shin H.S."/>
            <person name="Kim S.B."/>
            <person name="Han K."/>
            <person name="Lee J."/>
            <person name="Park M."/>
            <person name="Lee H.A."/>
            <person name="Lee H.Y."/>
            <person name="Lee Y."/>
            <person name="Oh S."/>
            <person name="Lee J.H."/>
            <person name="Choi E."/>
            <person name="Choi E."/>
            <person name="Lee S.E."/>
            <person name="Jeon J."/>
            <person name="Kim H."/>
            <person name="Choi G."/>
            <person name="Song H."/>
            <person name="Lee J."/>
            <person name="Lee S.C."/>
            <person name="Kwon J.K."/>
            <person name="Lee H.Y."/>
            <person name="Koo N."/>
            <person name="Hong Y."/>
            <person name="Kim R.W."/>
            <person name="Kang W.H."/>
            <person name="Huh J.H."/>
            <person name="Kang B.C."/>
            <person name="Yang T.J."/>
            <person name="Lee Y.H."/>
            <person name="Bennetzen J.L."/>
            <person name="Choi D."/>
        </authorList>
    </citation>
    <scope>NUCLEOTIDE SEQUENCE [LARGE SCALE GENOMIC DNA]</scope>
    <source>
        <strain evidence="7">cv. CM334</strain>
    </source>
</reference>
<gene>
    <name evidence="6" type="ORF">T459_19057</name>
</gene>
<dbReference type="CDD" id="cd00107">
    <property type="entry name" value="Knot1"/>
    <property type="match status" value="1"/>
</dbReference>
<name>A0A2G2Z0Z0_CAPAN</name>
<keyword evidence="3" id="KW-0732">Signal</keyword>
<evidence type="ECO:0000313" key="7">
    <source>
        <dbReference type="Proteomes" id="UP000222542"/>
    </source>
</evidence>
<comment type="subcellular location">
    <subcellularLocation>
        <location evidence="1">Secreted</location>
    </subcellularLocation>
</comment>
<keyword evidence="7" id="KW-1185">Reference proteome</keyword>
<sequence>MTPTSTTSRLNLILKLHLIFLLSKAISLSKMGNLMRLFATFFLVAMLLLATGPMTSVEARLCESQSHHFKGKCFSDTNCGSVCKSEGFTGGKCRGLRQRCFCTRNC</sequence>
<dbReference type="Proteomes" id="UP000222542">
    <property type="component" value="Unassembled WGS sequence"/>
</dbReference>
<dbReference type="PROSITE" id="PS00940">
    <property type="entry name" value="GAMMA_THIONIN"/>
    <property type="match status" value="1"/>
</dbReference>
<evidence type="ECO:0000313" key="6">
    <source>
        <dbReference type="EMBL" id="PHT75535.1"/>
    </source>
</evidence>